<dbReference type="AlphaFoldDB" id="A0A1Q3E7P3"/>
<comment type="caution">
    <text evidence="1">The sequence shown here is derived from an EMBL/GenBank/DDBJ whole genome shotgun (WGS) entry which is preliminary data.</text>
</comment>
<proteinExistence type="predicted"/>
<keyword evidence="2" id="KW-1185">Reference proteome</keyword>
<evidence type="ECO:0000313" key="1">
    <source>
        <dbReference type="EMBL" id="GAW03267.1"/>
    </source>
</evidence>
<organism evidence="1 2">
    <name type="scientific">Lentinula edodes</name>
    <name type="common">Shiitake mushroom</name>
    <name type="synonym">Lentinus edodes</name>
    <dbReference type="NCBI Taxonomy" id="5353"/>
    <lineage>
        <taxon>Eukaryota</taxon>
        <taxon>Fungi</taxon>
        <taxon>Dikarya</taxon>
        <taxon>Basidiomycota</taxon>
        <taxon>Agaricomycotina</taxon>
        <taxon>Agaricomycetes</taxon>
        <taxon>Agaricomycetidae</taxon>
        <taxon>Agaricales</taxon>
        <taxon>Marasmiineae</taxon>
        <taxon>Omphalotaceae</taxon>
        <taxon>Lentinula</taxon>
    </lineage>
</organism>
<dbReference type="Proteomes" id="UP000188533">
    <property type="component" value="Unassembled WGS sequence"/>
</dbReference>
<sequence>MDGWLEKSNFGWPKVEWTLLLLVFTGRTLDDCVGYRSFSLYALRRQYPEPLVVFLSFPMLQRLKAPKVHFHLAIICHQYIYIPSRGSPGNAHPATTKQSPPIGMASCHDAPECVTLDPFIDPEAVYTFNRPRKGG</sequence>
<protein>
    <submittedName>
        <fullName evidence="1">Uncharacterized protein</fullName>
    </submittedName>
</protein>
<gene>
    <name evidence="1" type="ORF">LENED_004976</name>
</gene>
<reference evidence="1 2" key="2">
    <citation type="submission" date="2017-02" db="EMBL/GenBank/DDBJ databases">
        <title>A genome survey and senescence transcriptome analysis in Lentinula edodes.</title>
        <authorList>
            <person name="Sakamoto Y."/>
            <person name="Nakade K."/>
            <person name="Sato S."/>
            <person name="Yoshida Y."/>
            <person name="Miyazaki K."/>
            <person name="Natsume S."/>
            <person name="Konno N."/>
        </authorList>
    </citation>
    <scope>NUCLEOTIDE SEQUENCE [LARGE SCALE GENOMIC DNA]</scope>
    <source>
        <strain evidence="1 2">NBRC 111202</strain>
    </source>
</reference>
<evidence type="ECO:0000313" key="2">
    <source>
        <dbReference type="Proteomes" id="UP000188533"/>
    </source>
</evidence>
<dbReference type="EMBL" id="BDGU01000140">
    <property type="protein sequence ID" value="GAW03267.1"/>
    <property type="molecule type" value="Genomic_DNA"/>
</dbReference>
<name>A0A1Q3E7P3_LENED</name>
<accession>A0A1Q3E7P3</accession>
<reference evidence="1 2" key="1">
    <citation type="submission" date="2016-08" db="EMBL/GenBank/DDBJ databases">
        <authorList>
            <consortium name="Lentinula edodes genome sequencing consortium"/>
            <person name="Sakamoto Y."/>
            <person name="Nakade K."/>
            <person name="Sato S."/>
            <person name="Yoshida Y."/>
            <person name="Miyazaki K."/>
            <person name="Natsume S."/>
            <person name="Konno N."/>
        </authorList>
    </citation>
    <scope>NUCLEOTIDE SEQUENCE [LARGE SCALE GENOMIC DNA]</scope>
    <source>
        <strain evidence="1 2">NBRC 111202</strain>
    </source>
</reference>